<keyword evidence="1 3" id="KW-0378">Hydrolase</keyword>
<sequence>MSADLWPAPTGAPTTDAGRAGLAALLAAPERAVLGLDFDGTLAPIVPEPDDARAHPGAVRALALVGPRLGRVAVVTGRPAARAVEYAGLAGVAGLERMSVLGHYGLERWDAATGRLSAPEPAPGVAAVRAALPALLEELGVGAYLEDKGSSVAVHTRRAHEPAAALDRLREPLGRLAGQAGLVVEPGRNVLELRPPGIDKGGALRALAAEAAAPGPSSVVFVGDDLGDLAAYDAVDALRAEGVPGLLVCSGSDEVVELARRADVVVDGPEGVVRWLEGLALALG</sequence>
<dbReference type="Proteomes" id="UP000800981">
    <property type="component" value="Unassembled WGS sequence"/>
</dbReference>
<dbReference type="Pfam" id="PF02358">
    <property type="entry name" value="Trehalose_PPase"/>
    <property type="match status" value="1"/>
</dbReference>
<evidence type="ECO:0000256" key="2">
    <source>
        <dbReference type="ARBA" id="ARBA00024179"/>
    </source>
</evidence>
<dbReference type="Gene3D" id="3.30.70.1020">
    <property type="entry name" value="Trehalose-6-phosphate phosphatase related protein, domain 2"/>
    <property type="match status" value="1"/>
</dbReference>
<gene>
    <name evidence="4" type="primary">otsB</name>
    <name evidence="4" type="ORF">G9H71_19795</name>
</gene>
<organism evidence="4 5">
    <name type="scientific">Motilibacter deserti</name>
    <dbReference type="NCBI Taxonomy" id="2714956"/>
    <lineage>
        <taxon>Bacteria</taxon>
        <taxon>Bacillati</taxon>
        <taxon>Actinomycetota</taxon>
        <taxon>Actinomycetes</taxon>
        <taxon>Motilibacterales</taxon>
        <taxon>Motilibacteraceae</taxon>
        <taxon>Motilibacter</taxon>
    </lineage>
</organism>
<evidence type="ECO:0000256" key="3">
    <source>
        <dbReference type="RuleBase" id="RU361117"/>
    </source>
</evidence>
<keyword evidence="3" id="KW-0460">Magnesium</keyword>
<dbReference type="SUPFAM" id="SSF56784">
    <property type="entry name" value="HAD-like"/>
    <property type="match status" value="1"/>
</dbReference>
<accession>A0ABX0GYG2</accession>
<name>A0ABX0GYG2_9ACTN</name>
<dbReference type="PANTHER" id="PTHR43768">
    <property type="entry name" value="TREHALOSE 6-PHOSPHATE PHOSPHATASE"/>
    <property type="match status" value="1"/>
</dbReference>
<comment type="caution">
    <text evidence="4">The sequence shown here is derived from an EMBL/GenBank/DDBJ whole genome shotgun (WGS) entry which is preliminary data.</text>
</comment>
<evidence type="ECO:0000256" key="1">
    <source>
        <dbReference type="ARBA" id="ARBA00022801"/>
    </source>
</evidence>
<dbReference type="NCBIfam" id="TIGR00685">
    <property type="entry name" value="T6PP"/>
    <property type="match status" value="1"/>
</dbReference>
<comment type="cofactor">
    <cofactor evidence="3">
        <name>Mg(2+)</name>
        <dbReference type="ChEBI" id="CHEBI:18420"/>
    </cofactor>
</comment>
<dbReference type="EMBL" id="JAANNP010000083">
    <property type="protein sequence ID" value="NHC16032.1"/>
    <property type="molecule type" value="Genomic_DNA"/>
</dbReference>
<comment type="pathway">
    <text evidence="3">Glycan biosynthesis; trehalose biosynthesis.</text>
</comment>
<dbReference type="InterPro" id="IPR044651">
    <property type="entry name" value="OTSB-like"/>
</dbReference>
<dbReference type="EC" id="3.1.3.12" evidence="3"/>
<keyword evidence="5" id="KW-1185">Reference proteome</keyword>
<dbReference type="Gene3D" id="3.40.50.1000">
    <property type="entry name" value="HAD superfamily/HAD-like"/>
    <property type="match status" value="1"/>
</dbReference>
<dbReference type="InterPro" id="IPR036412">
    <property type="entry name" value="HAD-like_sf"/>
</dbReference>
<dbReference type="InterPro" id="IPR003337">
    <property type="entry name" value="Trehalose_PPase"/>
</dbReference>
<dbReference type="PANTHER" id="PTHR43768:SF3">
    <property type="entry name" value="TREHALOSE 6-PHOSPHATE PHOSPHATASE"/>
    <property type="match status" value="1"/>
</dbReference>
<evidence type="ECO:0000313" key="5">
    <source>
        <dbReference type="Proteomes" id="UP000800981"/>
    </source>
</evidence>
<comment type="function">
    <text evidence="2 3">Removes the phosphate from trehalose 6-phosphate to produce free trehalose.</text>
</comment>
<comment type="catalytic activity">
    <reaction evidence="3">
        <text>alpha,alpha-trehalose 6-phosphate + H2O = alpha,alpha-trehalose + phosphate</text>
        <dbReference type="Rhea" id="RHEA:23420"/>
        <dbReference type="ChEBI" id="CHEBI:15377"/>
        <dbReference type="ChEBI" id="CHEBI:16551"/>
        <dbReference type="ChEBI" id="CHEBI:43474"/>
        <dbReference type="ChEBI" id="CHEBI:58429"/>
        <dbReference type="EC" id="3.1.3.12"/>
    </reaction>
</comment>
<proteinExistence type="inferred from homology"/>
<dbReference type="RefSeq" id="WP_166284508.1">
    <property type="nucleotide sequence ID" value="NZ_JAANNP010000083.1"/>
</dbReference>
<reference evidence="4 5" key="1">
    <citation type="submission" date="2020-03" db="EMBL/GenBank/DDBJ databases">
        <title>Two novel Motilibacter sp.</title>
        <authorList>
            <person name="Liu S."/>
        </authorList>
    </citation>
    <scope>NUCLEOTIDE SEQUENCE [LARGE SCALE GENOMIC DNA]</scope>
    <source>
        <strain evidence="4 5">E257</strain>
    </source>
</reference>
<keyword evidence="3" id="KW-0479">Metal-binding</keyword>
<protein>
    <recommendedName>
        <fullName evidence="3">Trehalose 6-phosphate phosphatase</fullName>
        <ecNumber evidence="3">3.1.3.12</ecNumber>
    </recommendedName>
</protein>
<comment type="similarity">
    <text evidence="3">Belongs to the trehalose phosphatase family.</text>
</comment>
<dbReference type="GO" id="GO:0004805">
    <property type="term" value="F:trehalose-phosphatase activity"/>
    <property type="evidence" value="ECO:0007669"/>
    <property type="project" value="UniProtKB-EC"/>
</dbReference>
<dbReference type="InterPro" id="IPR023214">
    <property type="entry name" value="HAD_sf"/>
</dbReference>
<evidence type="ECO:0000313" key="4">
    <source>
        <dbReference type="EMBL" id="NHC16032.1"/>
    </source>
</evidence>